<feature type="region of interest" description="Disordered" evidence="1">
    <location>
        <begin position="305"/>
        <end position="349"/>
    </location>
</feature>
<sequence>MSSHRDGTGTRRSGGSGIISARPTRDERIGKGAGALLGMRNLDAKMAGQMILEREGPTTARDVDAFRRIMIPPLPIVMQRAVGHLRIHKPSSNFCTGRTHQRAPISNETSAIRTSALRLWSQLAVRGGEDVDIVQEDEEWSQLQIHSSCMAEAGRAWTRGRNRTGLYQGAGQGLRREEDCEQLEVRYLRLFALAQIRGAGRRVCGRGVTTDTPNLMLGCSLPTSPSTYIKRTERLLSTPKTESGKVQGQATSLCSCSSGDGNLLQRRGGGAARNGKPAGVMRLETAVDAWKGETGKRLADRSNRDIAGAIPRDTPLATYPTRSTLETGDSRCSKRRNSEIGEKQKTRSSSVRLTERTANLLDAATFLKWFLPLVDSQKGETAIKHGVNQSQGPFREGSSLDLAAENGQEIRLTDNLVVSAQSIQGPSFVLIGPPQPVAAPVTVPAPVTSQNGTLPAASTTTGTTPPKPGKTILVLGSAAGPHAGHTAWSAVVAALIWGAVAVSA</sequence>
<evidence type="ECO:0000256" key="1">
    <source>
        <dbReference type="SAM" id="MobiDB-lite"/>
    </source>
</evidence>
<proteinExistence type="predicted"/>
<evidence type="ECO:0000313" key="2">
    <source>
        <dbReference type="EMBL" id="RKO87286.1"/>
    </source>
</evidence>
<organism evidence="2 3">
    <name type="scientific">Blyttiomyces helicus</name>
    <dbReference type="NCBI Taxonomy" id="388810"/>
    <lineage>
        <taxon>Eukaryota</taxon>
        <taxon>Fungi</taxon>
        <taxon>Fungi incertae sedis</taxon>
        <taxon>Chytridiomycota</taxon>
        <taxon>Chytridiomycota incertae sedis</taxon>
        <taxon>Chytridiomycetes</taxon>
        <taxon>Chytridiomycetes incertae sedis</taxon>
        <taxon>Blyttiomyces</taxon>
    </lineage>
</organism>
<feature type="region of interest" description="Disordered" evidence="1">
    <location>
        <begin position="1"/>
        <end position="25"/>
    </location>
</feature>
<gene>
    <name evidence="2" type="ORF">BDK51DRAFT_38515</name>
</gene>
<keyword evidence="3" id="KW-1185">Reference proteome</keyword>
<accession>A0A4P9WAL5</accession>
<dbReference type="AlphaFoldDB" id="A0A4P9WAL5"/>
<protein>
    <submittedName>
        <fullName evidence="2">Uncharacterized protein</fullName>
    </submittedName>
</protein>
<dbReference type="EMBL" id="KZ997540">
    <property type="protein sequence ID" value="RKO87286.1"/>
    <property type="molecule type" value="Genomic_DNA"/>
</dbReference>
<reference evidence="3" key="1">
    <citation type="journal article" date="2018" name="Nat. Microbiol.">
        <title>Leveraging single-cell genomics to expand the fungal tree of life.</title>
        <authorList>
            <person name="Ahrendt S.R."/>
            <person name="Quandt C.A."/>
            <person name="Ciobanu D."/>
            <person name="Clum A."/>
            <person name="Salamov A."/>
            <person name="Andreopoulos B."/>
            <person name="Cheng J.F."/>
            <person name="Woyke T."/>
            <person name="Pelin A."/>
            <person name="Henrissat B."/>
            <person name="Reynolds N.K."/>
            <person name="Benny G.L."/>
            <person name="Smith M.E."/>
            <person name="James T.Y."/>
            <person name="Grigoriev I.V."/>
        </authorList>
    </citation>
    <scope>NUCLEOTIDE SEQUENCE [LARGE SCALE GENOMIC DNA]</scope>
</reference>
<name>A0A4P9WAL5_9FUNG</name>
<evidence type="ECO:0000313" key="3">
    <source>
        <dbReference type="Proteomes" id="UP000269721"/>
    </source>
</evidence>
<feature type="compositionally biased region" description="Basic and acidic residues" evidence="1">
    <location>
        <begin position="328"/>
        <end position="345"/>
    </location>
</feature>
<dbReference type="Proteomes" id="UP000269721">
    <property type="component" value="Unassembled WGS sequence"/>
</dbReference>